<dbReference type="InterPro" id="IPR000467">
    <property type="entry name" value="G_patch_dom"/>
</dbReference>
<dbReference type="GeneID" id="113400313"/>
<dbReference type="PANTHER" id="PTHR20923">
    <property type="entry name" value="BAT4 PROTEIN-RELATED"/>
    <property type="match status" value="1"/>
</dbReference>
<dbReference type="Proteomes" id="UP001652626">
    <property type="component" value="Chromosome 17"/>
</dbReference>
<dbReference type="SMART" id="SM00248">
    <property type="entry name" value="ANK"/>
    <property type="match status" value="3"/>
</dbReference>
<dbReference type="Gene3D" id="1.25.40.20">
    <property type="entry name" value="Ankyrin repeat-containing domain"/>
    <property type="match status" value="1"/>
</dbReference>
<dbReference type="OrthoDB" id="4735278at2759"/>
<dbReference type="PANTHER" id="PTHR20923:SF1">
    <property type="entry name" value="G PATCH DOMAIN AND ANKYRIN REPEAT-CONTAINING PROTEIN 1"/>
    <property type="match status" value="1"/>
</dbReference>
<evidence type="ECO:0000313" key="3">
    <source>
        <dbReference type="RefSeq" id="XP_026495624.1"/>
    </source>
</evidence>
<evidence type="ECO:0000313" key="2">
    <source>
        <dbReference type="Proteomes" id="UP001652626"/>
    </source>
</evidence>
<dbReference type="InterPro" id="IPR036770">
    <property type="entry name" value="Ankyrin_rpt-contain_sf"/>
</dbReference>
<dbReference type="InterPro" id="IPR039146">
    <property type="entry name" value="GPANK1"/>
</dbReference>
<keyword evidence="2" id="KW-1185">Reference proteome</keyword>
<name>A0A8B8IEY7_VANTA</name>
<proteinExistence type="predicted"/>
<dbReference type="Pfam" id="PF01585">
    <property type="entry name" value="G-patch"/>
    <property type="match status" value="1"/>
</dbReference>
<dbReference type="GO" id="GO:0003676">
    <property type="term" value="F:nucleic acid binding"/>
    <property type="evidence" value="ECO:0007669"/>
    <property type="project" value="InterPro"/>
</dbReference>
<dbReference type="Pfam" id="PF12796">
    <property type="entry name" value="Ank_2"/>
    <property type="match status" value="1"/>
</dbReference>
<dbReference type="AlphaFoldDB" id="A0A8B8IEY7"/>
<reference evidence="3" key="1">
    <citation type="submission" date="2025-08" db="UniProtKB">
        <authorList>
            <consortium name="RefSeq"/>
        </authorList>
    </citation>
    <scope>IDENTIFICATION</scope>
    <source>
        <tissue evidence="3">Whole body</tissue>
    </source>
</reference>
<organism evidence="2 3">
    <name type="scientific">Vanessa tameamea</name>
    <name type="common">Kamehameha butterfly</name>
    <dbReference type="NCBI Taxonomy" id="334116"/>
    <lineage>
        <taxon>Eukaryota</taxon>
        <taxon>Metazoa</taxon>
        <taxon>Ecdysozoa</taxon>
        <taxon>Arthropoda</taxon>
        <taxon>Hexapoda</taxon>
        <taxon>Insecta</taxon>
        <taxon>Pterygota</taxon>
        <taxon>Neoptera</taxon>
        <taxon>Endopterygota</taxon>
        <taxon>Lepidoptera</taxon>
        <taxon>Glossata</taxon>
        <taxon>Ditrysia</taxon>
        <taxon>Papilionoidea</taxon>
        <taxon>Nymphalidae</taxon>
        <taxon>Nymphalinae</taxon>
        <taxon>Vanessa</taxon>
    </lineage>
</organism>
<gene>
    <name evidence="3" type="primary">LOC113400313</name>
</gene>
<accession>A0A8B8IEY7</accession>
<dbReference type="SUPFAM" id="SSF48403">
    <property type="entry name" value="Ankyrin repeat"/>
    <property type="match status" value="1"/>
</dbReference>
<sequence length="309" mass="35917">MYHKEYCNFVRPTCEETATSKFFATSLNGETARKLYLEEVGSCHNSQKLKSTVNQSECKIKHKSKAYEIELSNLQLYHCVQNNDVDKLRQFLDRYPDKINTLDEFGWSLLMIACQANSIETVEELLKRKIDTAVRDKAGRSAQSLVIRNKNVILADILLKHSRQISLHEDNINDKKSNSNRLKENYVCEICDNKVFENKIEHLSSTIHNINASKGKKIPTKYVIPESNKGYQIMLKVGWDKEEGLGPDGTGRKYPIRGIQKKDKKGLGHKLKKKLTPITESVREFNKKLASREYDKHRRMEINFRREFY</sequence>
<dbReference type="InterPro" id="IPR002110">
    <property type="entry name" value="Ankyrin_rpt"/>
</dbReference>
<feature type="domain" description="G-patch" evidence="1">
    <location>
        <begin position="226"/>
        <end position="272"/>
    </location>
</feature>
<protein>
    <submittedName>
        <fullName evidence="3">G patch domain and ankyrin repeat-containing protein 1 homolog</fullName>
    </submittedName>
</protein>
<dbReference type="RefSeq" id="XP_026495624.1">
    <property type="nucleotide sequence ID" value="XM_026639839.2"/>
</dbReference>
<dbReference type="PROSITE" id="PS50174">
    <property type="entry name" value="G_PATCH"/>
    <property type="match status" value="1"/>
</dbReference>
<dbReference type="SMART" id="SM00443">
    <property type="entry name" value="G_patch"/>
    <property type="match status" value="1"/>
</dbReference>
<dbReference type="OMA" id="QGWDQEH"/>
<evidence type="ECO:0000259" key="1">
    <source>
        <dbReference type="PROSITE" id="PS50174"/>
    </source>
</evidence>